<gene>
    <name evidence="1" type="ORF">SSPSH_003662</name>
</gene>
<accession>U2EGP0</accession>
<evidence type="ECO:0000313" key="2">
    <source>
        <dbReference type="Proteomes" id="UP000006242"/>
    </source>
</evidence>
<evidence type="ECO:0000313" key="1">
    <source>
        <dbReference type="EMBL" id="ERJ17557.1"/>
    </source>
</evidence>
<reference evidence="1 2" key="1">
    <citation type="journal article" date="2011" name="J. Bacteriol.">
        <title>Genome sequence of Salinisphaera shabanensis, a gammaproteobacterium from the harsh, variable environment of the brine-seawater interface of the Shaban Deep in the Red Sea.</title>
        <authorList>
            <person name="Antunes A."/>
            <person name="Alam I."/>
            <person name="Bajic V.B."/>
            <person name="Stingl U."/>
        </authorList>
    </citation>
    <scope>NUCLEOTIDE SEQUENCE [LARGE SCALE GENOMIC DNA]</scope>
    <source>
        <strain evidence="1 2">E1L3A</strain>
    </source>
</reference>
<dbReference type="EMBL" id="AFNV02000035">
    <property type="protein sequence ID" value="ERJ17557.1"/>
    <property type="molecule type" value="Genomic_DNA"/>
</dbReference>
<organism evidence="1 2">
    <name type="scientific">Salinisphaera shabanensis E1L3A</name>
    <dbReference type="NCBI Taxonomy" id="1033802"/>
    <lineage>
        <taxon>Bacteria</taxon>
        <taxon>Pseudomonadati</taxon>
        <taxon>Pseudomonadota</taxon>
        <taxon>Gammaproteobacteria</taxon>
        <taxon>Salinisphaerales</taxon>
        <taxon>Salinisphaeraceae</taxon>
        <taxon>Salinisphaera</taxon>
    </lineage>
</organism>
<sequence>MIRLWHFFDRLLVTIIRLADTKTSARATPAYGPLASTDLRRFKRFG</sequence>
<reference evidence="1 2" key="2">
    <citation type="journal article" date="2013" name="PLoS ONE">
        <title>INDIGO - INtegrated Data Warehouse of MIcrobial GenOmes with Examples from the Red Sea Extremophiles.</title>
        <authorList>
            <person name="Alam I."/>
            <person name="Antunes A."/>
            <person name="Kamau A.A."/>
            <person name="Ba Alawi W."/>
            <person name="Kalkatawi M."/>
            <person name="Stingl U."/>
            <person name="Bajic V.B."/>
        </authorList>
    </citation>
    <scope>NUCLEOTIDE SEQUENCE [LARGE SCALE GENOMIC DNA]</scope>
    <source>
        <strain evidence="1 2">E1L3A</strain>
    </source>
</reference>
<protein>
    <submittedName>
        <fullName evidence="1">Uncharacterized protein</fullName>
    </submittedName>
</protein>
<keyword evidence="2" id="KW-1185">Reference proteome</keyword>
<proteinExistence type="predicted"/>
<dbReference type="STRING" id="1033802.SSPSH_003662"/>
<dbReference type="AlphaFoldDB" id="U2EGP0"/>
<name>U2EGP0_9GAMM</name>
<dbReference type="Proteomes" id="UP000006242">
    <property type="component" value="Unassembled WGS sequence"/>
</dbReference>
<comment type="caution">
    <text evidence="1">The sequence shown here is derived from an EMBL/GenBank/DDBJ whole genome shotgun (WGS) entry which is preliminary data.</text>
</comment>